<accession>A0A7S7NKR7</accession>
<dbReference type="InterPro" id="IPR034660">
    <property type="entry name" value="DinB/YfiT-like"/>
</dbReference>
<evidence type="ECO:0000313" key="3">
    <source>
        <dbReference type="Proteomes" id="UP000593892"/>
    </source>
</evidence>
<dbReference type="SUPFAM" id="SSF109854">
    <property type="entry name" value="DinB/YfiT-like putative metalloenzymes"/>
    <property type="match status" value="1"/>
</dbReference>
<dbReference type="Proteomes" id="UP000593892">
    <property type="component" value="Chromosome"/>
</dbReference>
<keyword evidence="3" id="KW-1185">Reference proteome</keyword>
<proteinExistence type="predicted"/>
<organism evidence="2 3">
    <name type="scientific">Paludibaculum fermentans</name>
    <dbReference type="NCBI Taxonomy" id="1473598"/>
    <lineage>
        <taxon>Bacteria</taxon>
        <taxon>Pseudomonadati</taxon>
        <taxon>Acidobacteriota</taxon>
        <taxon>Terriglobia</taxon>
        <taxon>Bryobacterales</taxon>
        <taxon>Bryobacteraceae</taxon>
        <taxon>Paludibaculum</taxon>
    </lineage>
</organism>
<gene>
    <name evidence="2" type="ORF">IRI77_21775</name>
</gene>
<evidence type="ECO:0000313" key="2">
    <source>
        <dbReference type="EMBL" id="QOY85451.1"/>
    </source>
</evidence>
<dbReference type="AlphaFoldDB" id="A0A7S7NKR7"/>
<dbReference type="KEGG" id="pfer:IRI77_21775"/>
<dbReference type="InterPro" id="IPR024775">
    <property type="entry name" value="DinB-like"/>
</dbReference>
<dbReference type="RefSeq" id="WP_194447121.1">
    <property type="nucleotide sequence ID" value="NZ_CP063849.1"/>
</dbReference>
<sequence length="168" mass="18440">MMDLRKETRVIMKQMLAGQMAAMKEYFDRSTRALDEADSGFAPQAGLFTSAQVVAHAAQTVEWFITGAFAPEGFSLDFDGMDKEVRAVTSLAAARAWFDKACATLQDSIEAHSEAEWMAALPPGPIMGDLPRIAVFNALTDHTAHHRGALTVYTRLLGKVPPMPYMDM</sequence>
<evidence type="ECO:0000259" key="1">
    <source>
        <dbReference type="Pfam" id="PF12867"/>
    </source>
</evidence>
<dbReference type="EMBL" id="CP063849">
    <property type="protein sequence ID" value="QOY85451.1"/>
    <property type="molecule type" value="Genomic_DNA"/>
</dbReference>
<feature type="domain" description="DinB-like" evidence="1">
    <location>
        <begin position="25"/>
        <end position="148"/>
    </location>
</feature>
<reference evidence="2 3" key="1">
    <citation type="submission" date="2020-10" db="EMBL/GenBank/DDBJ databases">
        <title>Complete genome sequence of Paludibaculum fermentans P105T, a facultatively anaerobic acidobacterium capable of dissimilatory Fe(III) reduction.</title>
        <authorList>
            <person name="Dedysh S.N."/>
            <person name="Beletsky A.V."/>
            <person name="Kulichevskaya I.S."/>
            <person name="Mardanov A.V."/>
            <person name="Ravin N.V."/>
        </authorList>
    </citation>
    <scope>NUCLEOTIDE SEQUENCE [LARGE SCALE GENOMIC DNA]</scope>
    <source>
        <strain evidence="2 3">P105</strain>
    </source>
</reference>
<dbReference type="Gene3D" id="1.20.120.450">
    <property type="entry name" value="dinb family like domain"/>
    <property type="match status" value="1"/>
</dbReference>
<name>A0A7S7NKR7_PALFE</name>
<protein>
    <submittedName>
        <fullName evidence="2">DinB family protein</fullName>
    </submittedName>
</protein>
<dbReference type="Pfam" id="PF12867">
    <property type="entry name" value="DinB_2"/>
    <property type="match status" value="1"/>
</dbReference>